<dbReference type="AlphaFoldDB" id="A0A0F8YNA4"/>
<feature type="region of interest" description="Disordered" evidence="1">
    <location>
        <begin position="1"/>
        <end position="22"/>
    </location>
</feature>
<name>A0A0F8YNA4_9ZZZZ</name>
<evidence type="ECO:0000313" key="2">
    <source>
        <dbReference type="EMBL" id="KKK82873.1"/>
    </source>
</evidence>
<gene>
    <name evidence="2" type="ORF">LCGC14_2799020</name>
</gene>
<sequence length="22" mass="2241">EGDRLGPAVGSIADLQDQGVFP</sequence>
<feature type="non-terminal residue" evidence="2">
    <location>
        <position position="1"/>
    </location>
</feature>
<accession>A0A0F8YNA4</accession>
<dbReference type="EMBL" id="LAZR01052474">
    <property type="protein sequence ID" value="KKK82873.1"/>
    <property type="molecule type" value="Genomic_DNA"/>
</dbReference>
<organism evidence="2">
    <name type="scientific">marine sediment metagenome</name>
    <dbReference type="NCBI Taxonomy" id="412755"/>
    <lineage>
        <taxon>unclassified sequences</taxon>
        <taxon>metagenomes</taxon>
        <taxon>ecological metagenomes</taxon>
    </lineage>
</organism>
<proteinExistence type="predicted"/>
<evidence type="ECO:0000256" key="1">
    <source>
        <dbReference type="SAM" id="MobiDB-lite"/>
    </source>
</evidence>
<protein>
    <submittedName>
        <fullName evidence="2">Uncharacterized protein</fullName>
    </submittedName>
</protein>
<comment type="caution">
    <text evidence="2">The sequence shown here is derived from an EMBL/GenBank/DDBJ whole genome shotgun (WGS) entry which is preliminary data.</text>
</comment>
<reference evidence="2" key="1">
    <citation type="journal article" date="2015" name="Nature">
        <title>Complex archaea that bridge the gap between prokaryotes and eukaryotes.</title>
        <authorList>
            <person name="Spang A."/>
            <person name="Saw J.H."/>
            <person name="Jorgensen S.L."/>
            <person name="Zaremba-Niedzwiedzka K."/>
            <person name="Martijn J."/>
            <person name="Lind A.E."/>
            <person name="van Eijk R."/>
            <person name="Schleper C."/>
            <person name="Guy L."/>
            <person name="Ettema T.J."/>
        </authorList>
    </citation>
    <scope>NUCLEOTIDE SEQUENCE</scope>
</reference>